<dbReference type="Proteomes" id="UP000789524">
    <property type="component" value="Unassembled WGS sequence"/>
</dbReference>
<accession>A0A8J2QXA4</accession>
<keyword evidence="1" id="KW-0812">Transmembrane</keyword>
<comment type="caution">
    <text evidence="3">The sequence shown here is derived from an EMBL/GenBank/DDBJ whole genome shotgun (WGS) entry which is preliminary data.</text>
</comment>
<keyword evidence="1" id="KW-1133">Transmembrane helix</keyword>
<keyword evidence="1" id="KW-0472">Membrane</keyword>
<feature type="domain" description="AB hydrolase-1" evidence="2">
    <location>
        <begin position="665"/>
        <end position="763"/>
    </location>
</feature>
<organism evidence="3 4">
    <name type="scientific">Danaus chrysippus</name>
    <name type="common">African queen</name>
    <dbReference type="NCBI Taxonomy" id="151541"/>
    <lineage>
        <taxon>Eukaryota</taxon>
        <taxon>Metazoa</taxon>
        <taxon>Ecdysozoa</taxon>
        <taxon>Arthropoda</taxon>
        <taxon>Hexapoda</taxon>
        <taxon>Insecta</taxon>
        <taxon>Pterygota</taxon>
        <taxon>Neoptera</taxon>
        <taxon>Endopterygota</taxon>
        <taxon>Lepidoptera</taxon>
        <taxon>Glossata</taxon>
        <taxon>Ditrysia</taxon>
        <taxon>Papilionoidea</taxon>
        <taxon>Nymphalidae</taxon>
        <taxon>Danainae</taxon>
        <taxon>Danaini</taxon>
        <taxon>Danaina</taxon>
        <taxon>Danaus</taxon>
        <taxon>Anosia</taxon>
    </lineage>
</organism>
<evidence type="ECO:0000259" key="2">
    <source>
        <dbReference type="Pfam" id="PF00561"/>
    </source>
</evidence>
<dbReference type="PANTHER" id="PTHR12277">
    <property type="entry name" value="ALPHA/BETA HYDROLASE DOMAIN-CONTAINING PROTEIN"/>
    <property type="match status" value="1"/>
</dbReference>
<proteinExistence type="predicted"/>
<dbReference type="Pfam" id="PF00561">
    <property type="entry name" value="Abhydrolase_1"/>
    <property type="match status" value="2"/>
</dbReference>
<evidence type="ECO:0000313" key="3">
    <source>
        <dbReference type="EMBL" id="CAG9572649.1"/>
    </source>
</evidence>
<gene>
    <name evidence="3" type="ORF">DCHRY22_LOCUS10173</name>
</gene>
<dbReference type="GO" id="GO:0004622">
    <property type="term" value="F:phosphatidylcholine lysophospholipase activity"/>
    <property type="evidence" value="ECO:0007669"/>
    <property type="project" value="TreeGrafter"/>
</dbReference>
<dbReference type="GO" id="GO:0005789">
    <property type="term" value="C:endoplasmic reticulum membrane"/>
    <property type="evidence" value="ECO:0007669"/>
    <property type="project" value="TreeGrafter"/>
</dbReference>
<evidence type="ECO:0000313" key="4">
    <source>
        <dbReference type="Proteomes" id="UP000789524"/>
    </source>
</evidence>
<dbReference type="InterPro" id="IPR000073">
    <property type="entry name" value="AB_hydrolase_1"/>
</dbReference>
<reference evidence="3" key="1">
    <citation type="submission" date="2021-09" db="EMBL/GenBank/DDBJ databases">
        <authorList>
            <person name="Martin H S."/>
        </authorList>
    </citation>
    <scope>NUCLEOTIDE SEQUENCE</scope>
</reference>
<dbReference type="GO" id="GO:0006660">
    <property type="term" value="P:phosphatidylserine catabolic process"/>
    <property type="evidence" value="ECO:0007669"/>
    <property type="project" value="TreeGrafter"/>
</dbReference>
<protein>
    <submittedName>
        <fullName evidence="3">(African queen) hypothetical protein</fullName>
    </submittedName>
</protein>
<keyword evidence="4" id="KW-1185">Reference proteome</keyword>
<dbReference type="InterPro" id="IPR029058">
    <property type="entry name" value="AB_hydrolase_fold"/>
</dbReference>
<dbReference type="GO" id="GO:0047372">
    <property type="term" value="F:monoacylglycerol lipase activity"/>
    <property type="evidence" value="ECO:0007669"/>
    <property type="project" value="TreeGrafter"/>
</dbReference>
<feature type="transmembrane region" description="Helical" evidence="1">
    <location>
        <begin position="237"/>
        <end position="260"/>
    </location>
</feature>
<dbReference type="OrthoDB" id="10249433at2759"/>
<evidence type="ECO:0000256" key="1">
    <source>
        <dbReference type="SAM" id="Phobius"/>
    </source>
</evidence>
<name>A0A8J2QXA4_9NEOP</name>
<dbReference type="EMBL" id="CAKASE010000068">
    <property type="protein sequence ID" value="CAG9572649.1"/>
    <property type="molecule type" value="Genomic_DNA"/>
</dbReference>
<feature type="domain" description="AB hydrolase-1" evidence="2">
    <location>
        <begin position="353"/>
        <end position="448"/>
    </location>
</feature>
<dbReference type="Gene3D" id="3.40.50.1820">
    <property type="entry name" value="alpha/beta hydrolase"/>
    <property type="match status" value="2"/>
</dbReference>
<dbReference type="PANTHER" id="PTHR12277:SF194">
    <property type="entry name" value="FI04476P"/>
    <property type="match status" value="1"/>
</dbReference>
<dbReference type="CDD" id="cd20235">
    <property type="entry name" value="PFM_spherulin-2a-like"/>
    <property type="match status" value="1"/>
</dbReference>
<dbReference type="SUPFAM" id="SSF53474">
    <property type="entry name" value="alpha/beta-Hydrolases"/>
    <property type="match status" value="2"/>
</dbReference>
<dbReference type="GO" id="GO:0052651">
    <property type="term" value="P:monoacylglycerol catabolic process"/>
    <property type="evidence" value="ECO:0007669"/>
    <property type="project" value="TreeGrafter"/>
</dbReference>
<sequence length="898" mass="102304">MSDSNLKQGVRIELGRIPDDVFLNESPKYGDLYETYNWTRIRRNLCVKKAEIMDVISKNVIVNKIDHINNTTKKSKIRINEYFPVENIISSAWSKDGLPDDDIYYNMNIDLILKKVTLENKWSNTKLKTVEIQFGLKNPGYVEIEPGETITTKLTARKTTALYKITYKAQLTGSIIANFAHEYGKYHFYAPKISDIMKANRLNNEIITTEVIEIKCYTDPRMDVFDKKTGKRMIIKALVLGASITVGIFVFHVAVVPLIFKYSKTFRRHLIFANFAQWPLNVNYDNPTESGIEGARNFYIEYESKVDKCPMKIGVWHILPKSSYERIKGSFERGDNEELNRAMDEDIINSKQPVVLYCHGNSNSRAAYHRIQLYKFFQKMDFHTIAFDYRGYGDSTNVMPTEDGVVEDSLIVFDWLNTTLEPAKERPPVFVWGHSLGTGISSHLLGNLKELSKNILEKAEPLKLPNGLILESPFNNLADEVNHHPLAILVSWLPYFKEMFVSPFIGCPCHSFRSDDHLSRQRSLPVLVLHARDDLVVPHIVGEKLYQSIVKSRANGGATIKLHSYDKNQSLGHKWICTAKDLPQVVGAILVTGASLTASVLVLQVAVLPLLFRYSKSVQRKMVFSNCSVWHIVPCSLFRELFVVHDYLSIDQRLLNELRRTKNTVVLYCHGNSNHRASPHRLQMYKVFQDLNFHVITFDYRGYGDSTRVRPTESGVVEDALQVYSWIINNIQKNEQPMVVLWGHSLGTAIAANLVSNLSTLCNSRGVCLPPPHALVLEAPFNNLLDEIECHPFSKLVSWLPYFRGSFVKPFMSSEHTFTTDCYLSRVPSMPILMLHSRGDRIVPYDLACKLHECISASRSTGGAPLVFHSFDRGHNDLCEAPELPAVVESFLELVKKK</sequence>
<dbReference type="AlphaFoldDB" id="A0A8J2QXA4"/>